<comment type="caution">
    <text evidence="1">The sequence shown here is derived from an EMBL/GenBank/DDBJ whole genome shotgun (WGS) entry which is preliminary data.</text>
</comment>
<dbReference type="GeneID" id="78080978"/>
<dbReference type="AlphaFoldDB" id="F8WWR5"/>
<protein>
    <recommendedName>
        <fullName evidence="3">Methyltransferase domain-containing protein</fullName>
    </recommendedName>
</protein>
<dbReference type="OrthoDB" id="5464618at2"/>
<name>F8WWR5_9BACT</name>
<dbReference type="RefSeq" id="WP_006841664.1">
    <property type="nucleotide sequence ID" value="NZ_AQWJ01000001.1"/>
</dbReference>
<dbReference type="HOGENOM" id="CLU_083598_1_0_10"/>
<accession>F8WWR5</accession>
<dbReference type="eggNOG" id="COG4122">
    <property type="taxonomic scope" value="Bacteria"/>
</dbReference>
<dbReference type="Proteomes" id="UP000006420">
    <property type="component" value="Unassembled WGS sequence"/>
</dbReference>
<sequence>MPRIYKLSKAGLKILYKIRHHRGHGIHSPFVFNLINKVIEEKTPYHIYDDIRTIIDPYVFLHLKKYNLLLFRLVNYFNAERILEIGAGYGVNTLCMTAASSNTKCISIETSERKYSIARRLYSEWNRNIELLTNPQLPELQEKQDCILIDLNNYSLLPSDVCRYLDDICHEKTFIIVRGIRTNRRNQALWKCIVSMDSRTVILDLFNIGIVFFDKTLYRWEYKISF</sequence>
<dbReference type="Gene3D" id="3.40.50.150">
    <property type="entry name" value="Vaccinia Virus protein VP39"/>
    <property type="match status" value="1"/>
</dbReference>
<evidence type="ECO:0008006" key="3">
    <source>
        <dbReference type="Google" id="ProtNLM"/>
    </source>
</evidence>
<dbReference type="EMBL" id="ADLW01000001">
    <property type="protein sequence ID" value="EGK06417.1"/>
    <property type="molecule type" value="Genomic_DNA"/>
</dbReference>
<dbReference type="SUPFAM" id="SSF53335">
    <property type="entry name" value="S-adenosyl-L-methionine-dependent methyltransferases"/>
    <property type="match status" value="1"/>
</dbReference>
<evidence type="ECO:0000313" key="2">
    <source>
        <dbReference type="Proteomes" id="UP000006420"/>
    </source>
</evidence>
<proteinExistence type="predicted"/>
<keyword evidence="2" id="KW-1185">Reference proteome</keyword>
<dbReference type="STRING" id="742767.HMPREF9456_00291"/>
<dbReference type="InterPro" id="IPR029063">
    <property type="entry name" value="SAM-dependent_MTases_sf"/>
</dbReference>
<evidence type="ECO:0000313" key="1">
    <source>
        <dbReference type="EMBL" id="EGK06417.1"/>
    </source>
</evidence>
<organism evidence="1 2">
    <name type="scientific">Dysgonomonas mossii DSM 22836</name>
    <dbReference type="NCBI Taxonomy" id="742767"/>
    <lineage>
        <taxon>Bacteria</taxon>
        <taxon>Pseudomonadati</taxon>
        <taxon>Bacteroidota</taxon>
        <taxon>Bacteroidia</taxon>
        <taxon>Bacteroidales</taxon>
        <taxon>Dysgonomonadaceae</taxon>
        <taxon>Dysgonomonas</taxon>
    </lineage>
</organism>
<gene>
    <name evidence="1" type="ORF">HMPREF9456_00291</name>
</gene>
<reference evidence="1 2" key="1">
    <citation type="submission" date="2011-04" db="EMBL/GenBank/DDBJ databases">
        <title>The Genome Sequence of Dysgonomonas mossii DSM 22836.</title>
        <authorList>
            <consortium name="The Broad Institute Genome Sequencing Platform"/>
            <person name="Earl A."/>
            <person name="Ward D."/>
            <person name="Feldgarden M."/>
            <person name="Gevers D."/>
            <person name="Pudlo N."/>
            <person name="Martens E."/>
            <person name="Allen-Vercoe E."/>
            <person name="Young S.K."/>
            <person name="Zeng Q."/>
            <person name="Gargeya S."/>
            <person name="Fitzgerald M."/>
            <person name="Haas B."/>
            <person name="Abouelleil A."/>
            <person name="Alvarado L."/>
            <person name="Arachchi H.M."/>
            <person name="Berlin A."/>
            <person name="Brown A."/>
            <person name="Chapman S.B."/>
            <person name="Chen Z."/>
            <person name="Dunbar C."/>
            <person name="Freedman E."/>
            <person name="Gearin G."/>
            <person name="Gellesch M."/>
            <person name="Goldberg J."/>
            <person name="Griggs A."/>
            <person name="Gujja S."/>
            <person name="Heiman D."/>
            <person name="Howarth C."/>
            <person name="Larson L."/>
            <person name="Lui A."/>
            <person name="MacDonald P.J.P."/>
            <person name="Mehta T."/>
            <person name="Montmayeur A."/>
            <person name="Murphy C."/>
            <person name="Neiman D."/>
            <person name="Pearson M."/>
            <person name="Priest M."/>
            <person name="Roberts A."/>
            <person name="Saif S."/>
            <person name="Shea T."/>
            <person name="Shenoy N."/>
            <person name="Sisk P."/>
            <person name="Stolte C."/>
            <person name="Sykes S."/>
            <person name="Yandava C."/>
            <person name="Wortman J."/>
            <person name="Nusbaum C."/>
            <person name="Birren B."/>
        </authorList>
    </citation>
    <scope>NUCLEOTIDE SEQUENCE [LARGE SCALE GENOMIC DNA]</scope>
    <source>
        <strain evidence="1 2">DSM 22836</strain>
    </source>
</reference>